<evidence type="ECO:0000313" key="1">
    <source>
        <dbReference type="EMBL" id="GAA2932777.1"/>
    </source>
</evidence>
<evidence type="ECO:0008006" key="3">
    <source>
        <dbReference type="Google" id="ProtNLM"/>
    </source>
</evidence>
<accession>A0ABN3WZT0</accession>
<comment type="caution">
    <text evidence="1">The sequence shown here is derived from an EMBL/GenBank/DDBJ whole genome shotgun (WGS) entry which is preliminary data.</text>
</comment>
<organism evidence="1 2">
    <name type="scientific">Streptomyces erythrogriseus</name>
    <dbReference type="NCBI Taxonomy" id="284027"/>
    <lineage>
        <taxon>Bacteria</taxon>
        <taxon>Bacillati</taxon>
        <taxon>Actinomycetota</taxon>
        <taxon>Actinomycetes</taxon>
        <taxon>Kitasatosporales</taxon>
        <taxon>Streptomycetaceae</taxon>
        <taxon>Streptomyces</taxon>
        <taxon>Streptomyces griseoincarnatus group</taxon>
    </lineage>
</organism>
<keyword evidence="2" id="KW-1185">Reference proteome</keyword>
<dbReference type="Proteomes" id="UP001501423">
    <property type="component" value="Unassembled WGS sequence"/>
</dbReference>
<dbReference type="Gene3D" id="1.20.910.10">
    <property type="entry name" value="Heme oxygenase-like"/>
    <property type="match status" value="1"/>
</dbReference>
<gene>
    <name evidence="1" type="ORF">GCM10010478_37330</name>
</gene>
<dbReference type="InterPro" id="IPR016084">
    <property type="entry name" value="Haem_Oase-like_multi-hlx"/>
</dbReference>
<dbReference type="SUPFAM" id="SSF48613">
    <property type="entry name" value="Heme oxygenase-like"/>
    <property type="match status" value="1"/>
</dbReference>
<proteinExistence type="predicted"/>
<reference evidence="1 2" key="1">
    <citation type="journal article" date="2019" name="Int. J. Syst. Evol. Microbiol.">
        <title>The Global Catalogue of Microorganisms (GCM) 10K type strain sequencing project: providing services to taxonomists for standard genome sequencing and annotation.</title>
        <authorList>
            <consortium name="The Broad Institute Genomics Platform"/>
            <consortium name="The Broad Institute Genome Sequencing Center for Infectious Disease"/>
            <person name="Wu L."/>
            <person name="Ma J."/>
        </authorList>
    </citation>
    <scope>NUCLEOTIDE SEQUENCE [LARGE SCALE GENOMIC DNA]</scope>
    <source>
        <strain evidence="1 2">JCM 9650</strain>
    </source>
</reference>
<sequence length="239" mass="25538">MPPHGVRANLGVTDASEDAMTRTARDLLRTITAELAPDPRSNPLVPLIAAGEADREILAVLALEQLRVIPADRRAFLQLAVRSSAEPEADAFFTALAEGEAIAQQRLPAFAAACGVEEARAAAYTPLPGCQAYPAYVAWLALNAAPADAVLAVTANFSAWGGYCATIAAALRTHYGFDDEACAFFDLFAGPAEHLDRTAERAVQAALDAGRLDESRARAYGHLLQSYEALFWRTLERPA</sequence>
<evidence type="ECO:0000313" key="2">
    <source>
        <dbReference type="Proteomes" id="UP001501423"/>
    </source>
</evidence>
<protein>
    <recommendedName>
        <fullName evidence="3">Transcriptional regulator</fullName>
    </recommendedName>
</protein>
<dbReference type="EMBL" id="BAAAVA010000044">
    <property type="protein sequence ID" value="GAA2932777.1"/>
    <property type="molecule type" value="Genomic_DNA"/>
</dbReference>
<name>A0ABN3WZT0_9ACTN</name>